<dbReference type="RefSeq" id="WP_259858550.1">
    <property type="nucleotide sequence ID" value="NZ_BAAAST010000094.1"/>
</dbReference>
<dbReference type="PANTHER" id="PTHR30055">
    <property type="entry name" value="HTH-TYPE TRANSCRIPTIONAL REGULATOR RUTR"/>
    <property type="match status" value="1"/>
</dbReference>
<evidence type="ECO:0000256" key="1">
    <source>
        <dbReference type="ARBA" id="ARBA00022491"/>
    </source>
</evidence>
<evidence type="ECO:0000259" key="5">
    <source>
        <dbReference type="Pfam" id="PF00440"/>
    </source>
</evidence>
<evidence type="ECO:0000256" key="4">
    <source>
        <dbReference type="ARBA" id="ARBA00023163"/>
    </source>
</evidence>
<proteinExistence type="predicted"/>
<keyword evidence="8" id="KW-1185">Reference proteome</keyword>
<dbReference type="InterPro" id="IPR050109">
    <property type="entry name" value="HTH-type_TetR-like_transc_reg"/>
</dbReference>
<evidence type="ECO:0000313" key="7">
    <source>
        <dbReference type="EMBL" id="UWP80788.1"/>
    </source>
</evidence>
<feature type="domain" description="BetI-type transcriptional repressor C-terminal" evidence="6">
    <location>
        <begin position="98"/>
        <end position="194"/>
    </location>
</feature>
<evidence type="ECO:0000313" key="8">
    <source>
        <dbReference type="Proteomes" id="UP001059617"/>
    </source>
</evidence>
<dbReference type="InterPro" id="IPR036271">
    <property type="entry name" value="Tet_transcr_reg_TetR-rel_C_sf"/>
</dbReference>
<dbReference type="Gene3D" id="1.10.357.10">
    <property type="entry name" value="Tetracycline Repressor, domain 2"/>
    <property type="match status" value="1"/>
</dbReference>
<sequence length="205" mass="22271">MPRVSEAHLAARRQQIIEAATRCFVRNGFHQTSMQDVIKEAGLSVGAFYRYFSSKAELIKALAGEKIGTILGTVDQSLRQEPMPPLDEVLDEVLRQVDQNLTDDGPVRIAVQVWGEAVHDPEFGDLVAGIYSQVRESATALAARAQADGQLPRDADPSAIGATIFGLLQGYILQKVLLGHLDRAMYLEGVRALLGAGARQTGPRH</sequence>
<dbReference type="SUPFAM" id="SSF46689">
    <property type="entry name" value="Homeodomain-like"/>
    <property type="match status" value="1"/>
</dbReference>
<keyword evidence="2" id="KW-0805">Transcription regulation</keyword>
<dbReference type="Proteomes" id="UP001059617">
    <property type="component" value="Chromosome"/>
</dbReference>
<keyword evidence="4" id="KW-0804">Transcription</keyword>
<name>A0ABY5VWF5_9ACTN</name>
<reference evidence="7" key="1">
    <citation type="submission" date="2021-04" db="EMBL/GenBank/DDBJ databases">
        <authorList>
            <person name="Hartkoorn R.C."/>
            <person name="Beaudoing E."/>
            <person name="Hot D."/>
        </authorList>
    </citation>
    <scope>NUCLEOTIDE SEQUENCE</scope>
    <source>
        <strain evidence="7">NRRL B-16292</strain>
    </source>
</reference>
<evidence type="ECO:0000256" key="3">
    <source>
        <dbReference type="ARBA" id="ARBA00023125"/>
    </source>
</evidence>
<dbReference type="SUPFAM" id="SSF48498">
    <property type="entry name" value="Tetracyclin repressor-like, C-terminal domain"/>
    <property type="match status" value="1"/>
</dbReference>
<keyword evidence="3" id="KW-0238">DNA-binding</keyword>
<dbReference type="EMBL" id="CP073720">
    <property type="protein sequence ID" value="UWP80788.1"/>
    <property type="molecule type" value="Genomic_DNA"/>
</dbReference>
<evidence type="ECO:0000259" key="6">
    <source>
        <dbReference type="Pfam" id="PF13977"/>
    </source>
</evidence>
<dbReference type="InterPro" id="IPR001647">
    <property type="entry name" value="HTH_TetR"/>
</dbReference>
<accession>A0ABY5VWF5</accession>
<gene>
    <name evidence="7" type="ORF">Dfulv_37455</name>
</gene>
<organism evidence="7 8">
    <name type="scientific">Dactylosporangium fulvum</name>
    <dbReference type="NCBI Taxonomy" id="53359"/>
    <lineage>
        <taxon>Bacteria</taxon>
        <taxon>Bacillati</taxon>
        <taxon>Actinomycetota</taxon>
        <taxon>Actinomycetes</taxon>
        <taxon>Micromonosporales</taxon>
        <taxon>Micromonosporaceae</taxon>
        <taxon>Dactylosporangium</taxon>
    </lineage>
</organism>
<dbReference type="Pfam" id="PF13977">
    <property type="entry name" value="TetR_C_6"/>
    <property type="match status" value="1"/>
</dbReference>
<feature type="domain" description="HTH tetR-type" evidence="5">
    <location>
        <begin position="16"/>
        <end position="62"/>
    </location>
</feature>
<evidence type="ECO:0000256" key="2">
    <source>
        <dbReference type="ARBA" id="ARBA00023015"/>
    </source>
</evidence>
<dbReference type="Pfam" id="PF00440">
    <property type="entry name" value="TetR_N"/>
    <property type="match status" value="1"/>
</dbReference>
<dbReference type="PRINTS" id="PR00455">
    <property type="entry name" value="HTHTETR"/>
</dbReference>
<dbReference type="InterPro" id="IPR023772">
    <property type="entry name" value="DNA-bd_HTH_TetR-type_CS"/>
</dbReference>
<dbReference type="PROSITE" id="PS01081">
    <property type="entry name" value="HTH_TETR_1"/>
    <property type="match status" value="1"/>
</dbReference>
<keyword evidence="1" id="KW-0678">Repressor</keyword>
<dbReference type="InterPro" id="IPR039538">
    <property type="entry name" value="BetI_C"/>
</dbReference>
<dbReference type="PANTHER" id="PTHR30055:SF229">
    <property type="entry name" value="HTH-TYPE TRANSCRIPTIONAL REPRESSOR RV1474C"/>
    <property type="match status" value="1"/>
</dbReference>
<reference evidence="7" key="2">
    <citation type="submission" date="2022-09" db="EMBL/GenBank/DDBJ databases">
        <title>Biosynthetic gene clusters of Dactylosporangioum fulvum.</title>
        <authorList>
            <person name="Caradec T."/>
        </authorList>
    </citation>
    <scope>NUCLEOTIDE SEQUENCE</scope>
    <source>
        <strain evidence="7">NRRL B-16292</strain>
    </source>
</reference>
<protein>
    <submittedName>
        <fullName evidence="7">TetR/AcrR family transcriptional regulator</fullName>
    </submittedName>
</protein>
<dbReference type="InterPro" id="IPR009057">
    <property type="entry name" value="Homeodomain-like_sf"/>
</dbReference>